<keyword evidence="2" id="KW-1185">Reference proteome</keyword>
<evidence type="ECO:0008006" key="3">
    <source>
        <dbReference type="Google" id="ProtNLM"/>
    </source>
</evidence>
<dbReference type="AlphaFoldDB" id="A0A4U3L6I3"/>
<sequence>MRTPLYNDELEDFLRKQADDHRMYPSDKLWRNIQLTLHGETRWPALTYISIFIIASLVASTLLMKPEERMKKNVAVYTTASTIANTETALANRTNAAENSPVQHAYTDKITQNTIEAVNDKVNKEQLSIISKHGIENYAGKGDVALIQAKAAINPASIATAVVKAPALTALEIAAARNSNEEVATVPNAGKPASMYFSTLGLMNFPGLKSGSLMQYSLANIDNEEIWRSYPLLNANDIILKKLSKFNFQFYITPSVSYRQLTDAKGKAARAYTAIPLSANYKIDINNIVKHTPSIGAEVGFALGYQLNNRFTVKSGLQFNVRQYNIAAYPAAWPPAPNDIQEGSSATTDALATSAHYTQNNADPIVLRNRYYEIAAPIGMDYKVFAGTNGTVTINVAATVQPTYTFDKEPFVITTDYKNYADGSLLMRNWNINSSVEAYISYKLGAFRWQIGPQFRYQHLPTYGGGYPIREHLLDYGIKLGFTKSLR</sequence>
<organism evidence="1 2">
    <name type="scientific">Ilyomonas limi</name>
    <dbReference type="NCBI Taxonomy" id="2575867"/>
    <lineage>
        <taxon>Bacteria</taxon>
        <taxon>Pseudomonadati</taxon>
        <taxon>Bacteroidota</taxon>
        <taxon>Chitinophagia</taxon>
        <taxon>Chitinophagales</taxon>
        <taxon>Chitinophagaceae</taxon>
        <taxon>Ilyomonas</taxon>
    </lineage>
</organism>
<name>A0A4U3L6I3_9BACT</name>
<evidence type="ECO:0000313" key="1">
    <source>
        <dbReference type="EMBL" id="TKK70848.1"/>
    </source>
</evidence>
<dbReference type="Proteomes" id="UP000305848">
    <property type="component" value="Unassembled WGS sequence"/>
</dbReference>
<dbReference type="OrthoDB" id="630606at2"/>
<gene>
    <name evidence="1" type="ORF">FC093_03900</name>
</gene>
<dbReference type="EMBL" id="SZQL01000002">
    <property type="protein sequence ID" value="TKK70848.1"/>
    <property type="molecule type" value="Genomic_DNA"/>
</dbReference>
<comment type="caution">
    <text evidence="1">The sequence shown here is derived from an EMBL/GenBank/DDBJ whole genome shotgun (WGS) entry which is preliminary data.</text>
</comment>
<reference evidence="1 2" key="1">
    <citation type="submission" date="2019-05" db="EMBL/GenBank/DDBJ databases">
        <title>Panacibacter sp. strain 17mud1-8 Genome sequencing and assembly.</title>
        <authorList>
            <person name="Chhetri G."/>
        </authorList>
    </citation>
    <scope>NUCLEOTIDE SEQUENCE [LARGE SCALE GENOMIC DNA]</scope>
    <source>
        <strain evidence="1 2">17mud1-8</strain>
    </source>
</reference>
<accession>A0A4U3L6I3</accession>
<protein>
    <recommendedName>
        <fullName evidence="3">Outer membrane protein beta-barrel domain-containing protein</fullName>
    </recommendedName>
</protein>
<evidence type="ECO:0000313" key="2">
    <source>
        <dbReference type="Proteomes" id="UP000305848"/>
    </source>
</evidence>
<proteinExistence type="predicted"/>
<dbReference type="RefSeq" id="WP_137260447.1">
    <property type="nucleotide sequence ID" value="NZ_SZQL01000002.1"/>
</dbReference>